<gene>
    <name evidence="1" type="ORF">Adu01nite_92300</name>
</gene>
<reference evidence="1 2" key="1">
    <citation type="submission" date="2021-01" db="EMBL/GenBank/DDBJ databases">
        <title>Whole genome shotgun sequence of Actinoplanes durhamensis NBRC 14914.</title>
        <authorList>
            <person name="Komaki H."/>
            <person name="Tamura T."/>
        </authorList>
    </citation>
    <scope>NUCLEOTIDE SEQUENCE [LARGE SCALE GENOMIC DNA]</scope>
    <source>
        <strain evidence="1 2">NBRC 14914</strain>
    </source>
</reference>
<name>A0ABQ3ZDI2_9ACTN</name>
<comment type="caution">
    <text evidence="1">The sequence shown here is derived from an EMBL/GenBank/DDBJ whole genome shotgun (WGS) entry which is preliminary data.</text>
</comment>
<accession>A0ABQ3ZDI2</accession>
<proteinExistence type="predicted"/>
<keyword evidence="2" id="KW-1185">Reference proteome</keyword>
<protein>
    <submittedName>
        <fullName evidence="1">Uncharacterized protein</fullName>
    </submittedName>
</protein>
<sequence length="66" mass="7567">MVGAQFVRQIRRPALKNRLDESHRARVRIGLEIHRMTSLFEARPRLEIACVADRWIAPGADRSGQS</sequence>
<organism evidence="1 2">
    <name type="scientific">Paractinoplanes durhamensis</name>
    <dbReference type="NCBI Taxonomy" id="113563"/>
    <lineage>
        <taxon>Bacteria</taxon>
        <taxon>Bacillati</taxon>
        <taxon>Actinomycetota</taxon>
        <taxon>Actinomycetes</taxon>
        <taxon>Micromonosporales</taxon>
        <taxon>Micromonosporaceae</taxon>
        <taxon>Paractinoplanes</taxon>
    </lineage>
</organism>
<evidence type="ECO:0000313" key="2">
    <source>
        <dbReference type="Proteomes" id="UP000637628"/>
    </source>
</evidence>
<dbReference type="Proteomes" id="UP000637628">
    <property type="component" value="Unassembled WGS sequence"/>
</dbReference>
<evidence type="ECO:0000313" key="1">
    <source>
        <dbReference type="EMBL" id="GIE07880.1"/>
    </source>
</evidence>
<dbReference type="EMBL" id="BOML01000092">
    <property type="protein sequence ID" value="GIE07880.1"/>
    <property type="molecule type" value="Genomic_DNA"/>
</dbReference>